<keyword evidence="10 13" id="KW-0411">Iron-sulfur</keyword>
<keyword evidence="11 13" id="KW-0051">Antiviral defense</keyword>
<dbReference type="InterPro" id="IPR051827">
    <property type="entry name" value="Cas4_exonuclease"/>
</dbReference>
<dbReference type="EC" id="3.1.12.1" evidence="3 13"/>
<name>A0A372IJK4_9BACT</name>
<dbReference type="GO" id="GO:0051607">
    <property type="term" value="P:defense response to virus"/>
    <property type="evidence" value="ECO:0007669"/>
    <property type="project" value="UniProtKB-KW"/>
</dbReference>
<dbReference type="Pfam" id="PF01930">
    <property type="entry name" value="Cas_Cas4"/>
    <property type="match status" value="1"/>
</dbReference>
<evidence type="ECO:0000259" key="14">
    <source>
        <dbReference type="Pfam" id="PF01930"/>
    </source>
</evidence>
<evidence type="ECO:0000256" key="8">
    <source>
        <dbReference type="ARBA" id="ARBA00022839"/>
    </source>
</evidence>
<evidence type="ECO:0000256" key="5">
    <source>
        <dbReference type="ARBA" id="ARBA00022722"/>
    </source>
</evidence>
<comment type="caution">
    <text evidence="15">The sequence shown here is derived from an EMBL/GenBank/DDBJ whole genome shotgun (WGS) entry which is preliminary data.</text>
</comment>
<gene>
    <name evidence="15" type="primary">cas4</name>
    <name evidence="15" type="ORF">D0Y96_18250</name>
</gene>
<dbReference type="InterPro" id="IPR022765">
    <property type="entry name" value="Dna2/Cas4_DUF83"/>
</dbReference>
<dbReference type="InterPro" id="IPR011604">
    <property type="entry name" value="PDDEXK-like_dom_sf"/>
</dbReference>
<comment type="cofactor">
    <cofactor evidence="13">
        <name>Mg(2+)</name>
        <dbReference type="ChEBI" id="CHEBI:18420"/>
    </cofactor>
    <cofactor evidence="13">
        <name>Mn(2+)</name>
        <dbReference type="ChEBI" id="CHEBI:29035"/>
    </cofactor>
    <text evidence="13">Mg(2+) or Mn(2+) required for ssDNA cleavage activity.</text>
</comment>
<dbReference type="RefSeq" id="WP_117302856.1">
    <property type="nucleotide sequence ID" value="NZ_QVQT02000007.1"/>
</dbReference>
<comment type="similarity">
    <text evidence="2 13">Belongs to the CRISPR-associated exonuclease Cas4 family.</text>
</comment>
<dbReference type="PANTHER" id="PTHR36531">
    <property type="entry name" value="CRISPR-ASSOCIATED EXONUCLEASE CAS4"/>
    <property type="match status" value="1"/>
</dbReference>
<dbReference type="PANTHER" id="PTHR36531:SF6">
    <property type="entry name" value="DNA REPLICATION ATP-DEPENDENT HELICASE_NUCLEASE DNA2"/>
    <property type="match status" value="1"/>
</dbReference>
<evidence type="ECO:0000256" key="10">
    <source>
        <dbReference type="ARBA" id="ARBA00023014"/>
    </source>
</evidence>
<evidence type="ECO:0000256" key="9">
    <source>
        <dbReference type="ARBA" id="ARBA00023004"/>
    </source>
</evidence>
<keyword evidence="8 13" id="KW-0269">Exonuclease</keyword>
<evidence type="ECO:0000256" key="4">
    <source>
        <dbReference type="ARBA" id="ARBA00020049"/>
    </source>
</evidence>
<comment type="cofactor">
    <cofactor evidence="13">
        <name>iron-sulfur cluster</name>
        <dbReference type="ChEBI" id="CHEBI:30408"/>
    </cofactor>
</comment>
<dbReference type="GO" id="GO:0004527">
    <property type="term" value="F:exonuclease activity"/>
    <property type="evidence" value="ECO:0007669"/>
    <property type="project" value="UniProtKB-KW"/>
</dbReference>
<sequence length="215" mass="24481">MTAAPAVAESEEDALPLSGLQHLAFCPRQWALIHLEQAWEENRLTAEGRLLHERVDLPGQTRRESVRTVRGMWLECRRLRLTGRADVVEFRPEPYPVEYKRGKRKPDDCDAVQLCAQALCLEEMLGASIPAGAIFYGDPRRRLEIPFTPQLRERTEQLAATMHRLYRERITPPAQPGPYCRSCSLINICLPEATATQTGAAHWLSQQLRSLKQDL</sequence>
<evidence type="ECO:0000256" key="7">
    <source>
        <dbReference type="ARBA" id="ARBA00022801"/>
    </source>
</evidence>
<dbReference type="NCBIfam" id="TIGR00372">
    <property type="entry name" value="cas4"/>
    <property type="match status" value="1"/>
</dbReference>
<evidence type="ECO:0000256" key="11">
    <source>
        <dbReference type="ARBA" id="ARBA00023118"/>
    </source>
</evidence>
<keyword evidence="16" id="KW-1185">Reference proteome</keyword>
<comment type="cofactor">
    <cofactor evidence="1">
        <name>[4Fe-4S] cluster</name>
        <dbReference type="ChEBI" id="CHEBI:49883"/>
    </cofactor>
</comment>
<dbReference type="EMBL" id="QVQT01000007">
    <property type="protein sequence ID" value="RFU15084.1"/>
    <property type="molecule type" value="Genomic_DNA"/>
</dbReference>
<organism evidence="15 16">
    <name type="scientific">Paracidobacterium acidisoli</name>
    <dbReference type="NCBI Taxonomy" id="2303751"/>
    <lineage>
        <taxon>Bacteria</taxon>
        <taxon>Pseudomonadati</taxon>
        <taxon>Acidobacteriota</taxon>
        <taxon>Terriglobia</taxon>
        <taxon>Terriglobales</taxon>
        <taxon>Acidobacteriaceae</taxon>
        <taxon>Paracidobacterium</taxon>
    </lineage>
</organism>
<comment type="function">
    <text evidence="13">CRISPR (clustered regularly interspaced short palindromic repeat) is an adaptive immune system that provides protection against mobile genetic elements (viruses, transposable elements and conjugative plasmids). CRISPR clusters contain sequences complementary to antecedent mobile elements and target invading nucleic acids. CRISPR clusters are transcribed and processed into CRISPR RNA (crRNA).</text>
</comment>
<proteinExistence type="inferred from homology"/>
<dbReference type="Proteomes" id="UP000264702">
    <property type="component" value="Unassembled WGS sequence"/>
</dbReference>
<evidence type="ECO:0000256" key="6">
    <source>
        <dbReference type="ARBA" id="ARBA00022723"/>
    </source>
</evidence>
<keyword evidence="6 13" id="KW-0479">Metal-binding</keyword>
<dbReference type="AlphaFoldDB" id="A0A372IJK4"/>
<evidence type="ECO:0000256" key="1">
    <source>
        <dbReference type="ARBA" id="ARBA00001966"/>
    </source>
</evidence>
<evidence type="ECO:0000256" key="2">
    <source>
        <dbReference type="ARBA" id="ARBA00009189"/>
    </source>
</evidence>
<evidence type="ECO:0000256" key="12">
    <source>
        <dbReference type="ARBA" id="ARBA00023211"/>
    </source>
</evidence>
<reference evidence="15 16" key="1">
    <citation type="submission" date="2018-08" db="EMBL/GenBank/DDBJ databases">
        <title>Acidipila sp. 4G-K13, an acidobacterium isolated from forest soil.</title>
        <authorList>
            <person name="Gao Z.-H."/>
            <person name="Qiu L.-H."/>
        </authorList>
    </citation>
    <scope>NUCLEOTIDE SEQUENCE [LARGE SCALE GENOMIC DNA]</scope>
    <source>
        <strain evidence="15 16">4G-K13</strain>
    </source>
</reference>
<accession>A0A372IJK4</accession>
<dbReference type="GO" id="GO:0046872">
    <property type="term" value="F:metal ion binding"/>
    <property type="evidence" value="ECO:0007669"/>
    <property type="project" value="UniProtKB-KW"/>
</dbReference>
<evidence type="ECO:0000313" key="16">
    <source>
        <dbReference type="Proteomes" id="UP000264702"/>
    </source>
</evidence>
<evidence type="ECO:0000313" key="15">
    <source>
        <dbReference type="EMBL" id="RFU15084.1"/>
    </source>
</evidence>
<evidence type="ECO:0000256" key="3">
    <source>
        <dbReference type="ARBA" id="ARBA00012768"/>
    </source>
</evidence>
<dbReference type="GO" id="GO:0051536">
    <property type="term" value="F:iron-sulfur cluster binding"/>
    <property type="evidence" value="ECO:0007669"/>
    <property type="project" value="UniProtKB-KW"/>
</dbReference>
<dbReference type="Gene3D" id="3.90.320.10">
    <property type="match status" value="1"/>
</dbReference>
<keyword evidence="7 13" id="KW-0378">Hydrolase</keyword>
<keyword evidence="9 13" id="KW-0408">Iron</keyword>
<keyword evidence="5 13" id="KW-0540">Nuclease</keyword>
<dbReference type="InterPro" id="IPR013343">
    <property type="entry name" value="CRISPR-assoc_prot_Cas4"/>
</dbReference>
<evidence type="ECO:0000256" key="13">
    <source>
        <dbReference type="RuleBase" id="RU365022"/>
    </source>
</evidence>
<dbReference type="OrthoDB" id="9781776at2"/>
<keyword evidence="12 13" id="KW-0464">Manganese</keyword>
<protein>
    <recommendedName>
        <fullName evidence="4 13">CRISPR-associated exonuclease Cas4</fullName>
        <ecNumber evidence="3 13">3.1.12.1</ecNumber>
    </recommendedName>
</protein>
<dbReference type="CDD" id="cd09637">
    <property type="entry name" value="Cas4_I-A_I-B_I-C_I-D_II-B"/>
    <property type="match status" value="1"/>
</dbReference>
<feature type="domain" description="DUF83" evidence="14">
    <location>
        <begin position="19"/>
        <end position="190"/>
    </location>
</feature>